<dbReference type="Proteomes" id="UP000025227">
    <property type="component" value="Unplaced"/>
</dbReference>
<keyword evidence="4" id="KW-1185">Reference proteome</keyword>
<dbReference type="OrthoDB" id="2985014at2759"/>
<keyword evidence="2" id="KW-0812">Transmembrane</keyword>
<organism evidence="4 5">
    <name type="scientific">Haemonchus contortus</name>
    <name type="common">Barber pole worm</name>
    <dbReference type="NCBI Taxonomy" id="6289"/>
    <lineage>
        <taxon>Eukaryota</taxon>
        <taxon>Metazoa</taxon>
        <taxon>Ecdysozoa</taxon>
        <taxon>Nematoda</taxon>
        <taxon>Chromadorea</taxon>
        <taxon>Rhabditida</taxon>
        <taxon>Rhabditina</taxon>
        <taxon>Rhabditomorpha</taxon>
        <taxon>Strongyloidea</taxon>
        <taxon>Trichostrongylidae</taxon>
        <taxon>Haemonchus</taxon>
    </lineage>
</organism>
<evidence type="ECO:0000256" key="1">
    <source>
        <dbReference type="ARBA" id="ARBA00004141"/>
    </source>
</evidence>
<feature type="transmembrane region" description="Helical" evidence="2">
    <location>
        <begin position="304"/>
        <end position="331"/>
    </location>
</feature>
<feature type="transmembrane region" description="Helical" evidence="2">
    <location>
        <begin position="70"/>
        <end position="95"/>
    </location>
</feature>
<dbReference type="OMA" id="CEWTSDS"/>
<feature type="transmembrane region" description="Helical" evidence="2">
    <location>
        <begin position="215"/>
        <end position="234"/>
    </location>
</feature>
<keyword evidence="2" id="KW-0472">Membrane</keyword>
<dbReference type="GO" id="GO:0022857">
    <property type="term" value="F:transmembrane transporter activity"/>
    <property type="evidence" value="ECO:0007669"/>
    <property type="project" value="InterPro"/>
</dbReference>
<feature type="transmembrane region" description="Helical" evidence="2">
    <location>
        <begin position="409"/>
        <end position="429"/>
    </location>
</feature>
<evidence type="ECO:0000313" key="4">
    <source>
        <dbReference type="Proteomes" id="UP000025227"/>
    </source>
</evidence>
<reference evidence="5" key="1">
    <citation type="submission" date="2020-12" db="UniProtKB">
        <authorList>
            <consortium name="WormBaseParasite"/>
        </authorList>
    </citation>
    <scope>IDENTIFICATION</scope>
    <source>
        <strain evidence="5">MHco3</strain>
    </source>
</reference>
<accession>A0A7I4Y1G2</accession>
<evidence type="ECO:0000313" key="5">
    <source>
        <dbReference type="WBParaSite" id="HCON_00038600-00001"/>
    </source>
</evidence>
<dbReference type="Pfam" id="PF07690">
    <property type="entry name" value="MFS_1"/>
    <property type="match status" value="1"/>
</dbReference>
<feature type="transmembrane region" description="Helical" evidence="2">
    <location>
        <begin position="474"/>
        <end position="496"/>
    </location>
</feature>
<dbReference type="SUPFAM" id="SSF103473">
    <property type="entry name" value="MFS general substrate transporter"/>
    <property type="match status" value="1"/>
</dbReference>
<evidence type="ECO:0000259" key="3">
    <source>
        <dbReference type="PROSITE" id="PS50850"/>
    </source>
</evidence>
<dbReference type="PANTHER" id="PTHR45757:SF23">
    <property type="entry name" value="MAJOR FACILITATOR SUPERFAMILY (MFS) PROFILE DOMAIN-CONTAINING PROTEIN"/>
    <property type="match status" value="1"/>
</dbReference>
<dbReference type="WBParaSite" id="HCON_00038600-00001">
    <property type="protein sequence ID" value="HCON_00038600-00001"/>
    <property type="gene ID" value="HCON_00038600"/>
</dbReference>
<feature type="transmembrane region" description="Helical" evidence="2">
    <location>
        <begin position="128"/>
        <end position="148"/>
    </location>
</feature>
<sequence>MEAGPNLKRPLRMPKWFVSRNEHLPRNGPKPALNKAELEKPKSPVMVDVFPSQATAEARYIAIFGTRTRFVVMVLVLLCLTSIWSNILCFNFAVICMSEASDVKNYTGNTSVTDSRAVRPFTNRQESWAIAIVAVAALLGNFPVVHLVNKVGIRTVFSSLGMLSAVSTLLIPTSIRLGFYWFLAARFLQGFAFAANFPVIGSFCAKWTYFKQNGLFVSALVAYVQLAPACTMPASGALCSAFRWPSIFYAHGAVSLFLFITYGLFYRNSPGKHPFVGNVELRKISVGKIGNVDKRALRAIPYGAILSTPAIWAVWIASIGNFTCVNMMFLFSPKYLSTVLGFAVHKTGFTAALPPLAQFLSKLAFGMLSDRIKCISEQNKFRIFNSLAFFGSAAFLTILAFMGDVYKNYNMIVFGCAAGVLGATTGGFFKAGPVISKQYSHFVTGNISLGITITMLIVPFIVNSLTPHSTQEEWKWVFLIIAAVMVVTNLIFMVFIKGEPCRWTQDDFVRSQMRSSIKVQDVVVTPSPAGQRF</sequence>
<feature type="transmembrane region" description="Helical" evidence="2">
    <location>
        <begin position="246"/>
        <end position="265"/>
    </location>
</feature>
<dbReference type="InterPro" id="IPR036259">
    <property type="entry name" value="MFS_trans_sf"/>
</dbReference>
<evidence type="ECO:0000256" key="2">
    <source>
        <dbReference type="SAM" id="Phobius"/>
    </source>
</evidence>
<dbReference type="AlphaFoldDB" id="A0A7I4Y1G2"/>
<comment type="subcellular location">
    <subcellularLocation>
        <location evidence="1">Membrane</location>
        <topology evidence="1">Multi-pass membrane protein</topology>
    </subcellularLocation>
</comment>
<keyword evidence="2" id="KW-1133">Transmembrane helix</keyword>
<dbReference type="PROSITE" id="PS50850">
    <property type="entry name" value="MFS"/>
    <property type="match status" value="1"/>
</dbReference>
<dbReference type="GO" id="GO:0016020">
    <property type="term" value="C:membrane"/>
    <property type="evidence" value="ECO:0007669"/>
    <property type="project" value="UniProtKB-SubCell"/>
</dbReference>
<feature type="transmembrane region" description="Helical" evidence="2">
    <location>
        <begin position="381"/>
        <end position="403"/>
    </location>
</feature>
<dbReference type="InterPro" id="IPR011701">
    <property type="entry name" value="MFS"/>
</dbReference>
<feature type="transmembrane region" description="Helical" evidence="2">
    <location>
        <begin position="441"/>
        <end position="462"/>
    </location>
</feature>
<feature type="domain" description="Major facilitator superfamily (MFS) profile" evidence="3">
    <location>
        <begin position="77"/>
        <end position="500"/>
    </location>
</feature>
<dbReference type="PANTHER" id="PTHR45757">
    <property type="entry name" value="PROTEIN CBG23364-RELATED"/>
    <property type="match status" value="1"/>
</dbReference>
<feature type="transmembrane region" description="Helical" evidence="2">
    <location>
        <begin position="179"/>
        <end position="203"/>
    </location>
</feature>
<protein>
    <submittedName>
        <fullName evidence="5">MFS domain-containing protein</fullName>
    </submittedName>
</protein>
<dbReference type="InterPro" id="IPR020846">
    <property type="entry name" value="MFS_dom"/>
</dbReference>
<dbReference type="Gene3D" id="1.20.1250.20">
    <property type="entry name" value="MFS general substrate transporter like domains"/>
    <property type="match status" value="2"/>
</dbReference>
<name>A0A7I4Y1G2_HAECO</name>
<proteinExistence type="predicted"/>
<feature type="transmembrane region" description="Helical" evidence="2">
    <location>
        <begin position="155"/>
        <end position="173"/>
    </location>
</feature>